<accession>A0A1I6XWS5</accession>
<dbReference type="GO" id="GO:0003824">
    <property type="term" value="F:catalytic activity"/>
    <property type="evidence" value="ECO:0007669"/>
    <property type="project" value="InterPro"/>
</dbReference>
<dbReference type="InterPro" id="IPR036551">
    <property type="entry name" value="Flavin_trans-like"/>
</dbReference>
<name>A0A1I6XWS5_9ACTN</name>
<protein>
    <submittedName>
        <fullName evidence="2">Flavoprotein</fullName>
    </submittedName>
</protein>
<evidence type="ECO:0000313" key="3">
    <source>
        <dbReference type="Proteomes" id="UP000199165"/>
    </source>
</evidence>
<gene>
    <name evidence="2" type="ORF">SAMN04487904_10226</name>
</gene>
<dbReference type="InterPro" id="IPR003382">
    <property type="entry name" value="Flavoprotein"/>
</dbReference>
<evidence type="ECO:0000259" key="1">
    <source>
        <dbReference type="Pfam" id="PF02441"/>
    </source>
</evidence>
<feature type="domain" description="Flavoprotein" evidence="1">
    <location>
        <begin position="17"/>
        <end position="137"/>
    </location>
</feature>
<dbReference type="EMBL" id="FPAT01000002">
    <property type="protein sequence ID" value="SFT42879.1"/>
    <property type="molecule type" value="Genomic_DNA"/>
</dbReference>
<dbReference type="Proteomes" id="UP000199165">
    <property type="component" value="Unassembled WGS sequence"/>
</dbReference>
<reference evidence="3" key="1">
    <citation type="submission" date="2016-10" db="EMBL/GenBank/DDBJ databases">
        <authorList>
            <person name="Varghese N."/>
            <person name="Submissions S."/>
        </authorList>
    </citation>
    <scope>NUCLEOTIDE SEQUENCE [LARGE SCALE GENOMIC DNA]</scope>
    <source>
        <strain evidence="3">DSM 45501</strain>
    </source>
</reference>
<dbReference type="Pfam" id="PF02441">
    <property type="entry name" value="Flavoprotein"/>
    <property type="match status" value="1"/>
</dbReference>
<organism evidence="2 3">
    <name type="scientific">Actinopolyspora righensis</name>
    <dbReference type="NCBI Taxonomy" id="995060"/>
    <lineage>
        <taxon>Bacteria</taxon>
        <taxon>Bacillati</taxon>
        <taxon>Actinomycetota</taxon>
        <taxon>Actinomycetes</taxon>
        <taxon>Actinopolysporales</taxon>
        <taxon>Actinopolysporaceae</taxon>
        <taxon>Actinopolyspora</taxon>
        <taxon>Actinopolyspora alba group</taxon>
    </lineage>
</organism>
<sequence>MRPADNTPGHGQRQPVIGVVGCGAGGVNHLREYLVTPLLDHGYRVTVSLTPTAGRWLSESGEADKLELLTGLPVRWTSRLPTEPKPHPAADCYAVVPATATSVAKLALGIGDNQALTPVCEAIGDPATRVVVFPKVNAAHAAHPAWNTHLDALRDGGVELVYGDHVWPLYPVGHEPKRPYPWETILAAIEQ</sequence>
<dbReference type="SUPFAM" id="SSF52507">
    <property type="entry name" value="Homo-oligomeric flavin-containing Cys decarboxylases, HFCD"/>
    <property type="match status" value="1"/>
</dbReference>
<keyword evidence="3" id="KW-1185">Reference proteome</keyword>
<proteinExistence type="predicted"/>
<evidence type="ECO:0000313" key="2">
    <source>
        <dbReference type="EMBL" id="SFT42879.1"/>
    </source>
</evidence>
<dbReference type="AlphaFoldDB" id="A0A1I6XWS5"/>
<dbReference type="RefSeq" id="WP_092973830.1">
    <property type="nucleotide sequence ID" value="NZ_FPAT01000002.1"/>
</dbReference>
<dbReference type="Gene3D" id="3.40.50.1950">
    <property type="entry name" value="Flavin prenyltransferase-like"/>
    <property type="match status" value="1"/>
</dbReference>
<dbReference type="STRING" id="995060.SAMN04487904_10226"/>